<proteinExistence type="predicted"/>
<dbReference type="InterPro" id="IPR023214">
    <property type="entry name" value="HAD_sf"/>
</dbReference>
<dbReference type="NCBIfam" id="TIGR01549">
    <property type="entry name" value="HAD-SF-IA-v1"/>
    <property type="match status" value="1"/>
</dbReference>
<accession>A0A2P8CKY0</accession>
<keyword evidence="4" id="KW-1185">Reference proteome</keyword>
<dbReference type="InterPro" id="IPR036412">
    <property type="entry name" value="HAD-like_sf"/>
</dbReference>
<reference evidence="2 3" key="1">
    <citation type="submission" date="2018-03" db="EMBL/GenBank/DDBJ databases">
        <title>Genomic Encyclopedia of Archaeal and Bacterial Type Strains, Phase II (KMG-II): from individual species to whole genera.</title>
        <authorList>
            <person name="Goeker M."/>
        </authorList>
    </citation>
    <scope>NUCLEOTIDE SEQUENCE [LARGE SCALE GENOMIC DNA]</scope>
    <source>
        <strain evidence="2 3">DSM 27267</strain>
    </source>
</reference>
<dbReference type="InterPro" id="IPR041492">
    <property type="entry name" value="HAD_2"/>
</dbReference>
<protein>
    <submittedName>
        <fullName evidence="2">Phosphoglycolate phosphatase</fullName>
    </submittedName>
</protein>
<organism evidence="2 3">
    <name type="scientific">Prolixibacter denitrificans</name>
    <dbReference type="NCBI Taxonomy" id="1541063"/>
    <lineage>
        <taxon>Bacteria</taxon>
        <taxon>Pseudomonadati</taxon>
        <taxon>Bacteroidota</taxon>
        <taxon>Bacteroidia</taxon>
        <taxon>Marinilabiliales</taxon>
        <taxon>Prolixibacteraceae</taxon>
        <taxon>Prolixibacter</taxon>
    </lineage>
</organism>
<dbReference type="InterPro" id="IPR006439">
    <property type="entry name" value="HAD-SF_hydro_IA"/>
</dbReference>
<evidence type="ECO:0000313" key="1">
    <source>
        <dbReference type="EMBL" id="GET20242.1"/>
    </source>
</evidence>
<dbReference type="Gene3D" id="3.40.50.1000">
    <property type="entry name" value="HAD superfamily/HAD-like"/>
    <property type="match status" value="1"/>
</dbReference>
<evidence type="ECO:0000313" key="4">
    <source>
        <dbReference type="Proteomes" id="UP000396862"/>
    </source>
</evidence>
<dbReference type="EMBL" id="BLAU01000001">
    <property type="protein sequence ID" value="GET20242.1"/>
    <property type="molecule type" value="Genomic_DNA"/>
</dbReference>
<gene>
    <name evidence="2" type="ORF">CLV93_101586</name>
    <name evidence="1" type="ORF">JCM18694_04880</name>
</gene>
<dbReference type="Proteomes" id="UP000396862">
    <property type="component" value="Unassembled WGS sequence"/>
</dbReference>
<comment type="caution">
    <text evidence="2">The sequence shown here is derived from an EMBL/GenBank/DDBJ whole genome shotgun (WGS) entry which is preliminary data.</text>
</comment>
<reference evidence="1 4" key="2">
    <citation type="submission" date="2019-10" db="EMBL/GenBank/DDBJ databases">
        <title>Prolixibacter strains distinguished by the presence of nitrate reductase genes were adept at nitrate-dependent anaerobic corrosion of metallic iron and carbon steel.</title>
        <authorList>
            <person name="Iino T."/>
            <person name="Shono N."/>
            <person name="Ito K."/>
            <person name="Nakamura R."/>
            <person name="Sueoka K."/>
            <person name="Harayama S."/>
            <person name="Ohkuma M."/>
        </authorList>
    </citation>
    <scope>NUCLEOTIDE SEQUENCE [LARGE SCALE GENOMIC DNA]</scope>
    <source>
        <strain evidence="1 4">MIC1-1</strain>
    </source>
</reference>
<dbReference type="AlphaFoldDB" id="A0A2P8CKY0"/>
<dbReference type="Gene3D" id="1.10.150.240">
    <property type="entry name" value="Putative phosphatase, domain 2"/>
    <property type="match status" value="1"/>
</dbReference>
<dbReference type="RefSeq" id="WP_106540646.1">
    <property type="nucleotide sequence ID" value="NZ_BLAU01000001.1"/>
</dbReference>
<dbReference type="EMBL" id="PYGC01000001">
    <property type="protein sequence ID" value="PSK85622.1"/>
    <property type="molecule type" value="Genomic_DNA"/>
</dbReference>
<dbReference type="Pfam" id="PF13419">
    <property type="entry name" value="HAD_2"/>
    <property type="match status" value="1"/>
</dbReference>
<evidence type="ECO:0000313" key="3">
    <source>
        <dbReference type="Proteomes" id="UP000240621"/>
    </source>
</evidence>
<dbReference type="SUPFAM" id="SSF56784">
    <property type="entry name" value="HAD-like"/>
    <property type="match status" value="1"/>
</dbReference>
<sequence>MDADVIIFDFDGTLADSAPVMADCANELAEKYRYPKTDDWRKNRNKSTKELLRESGISWYRLPFFMRDMKRMFRSKMTSVKPFEGIKEMLDALSRDKRLLVLTSNKFEVVTEFLKRNGLEYFDRMECNIPLFGKSKALERLLKSESLSADDVVYVGDEVRDIEACHQVAVPVVAVTWGMNTRQRLTELNPGWLADSPNELVGILQNNKSPNHSG</sequence>
<name>A0A2P8CKY0_9BACT</name>
<dbReference type="OrthoDB" id="1315649at2"/>
<dbReference type="InterPro" id="IPR023198">
    <property type="entry name" value="PGP-like_dom2"/>
</dbReference>
<evidence type="ECO:0000313" key="2">
    <source>
        <dbReference type="EMBL" id="PSK85622.1"/>
    </source>
</evidence>
<dbReference type="GO" id="GO:0006281">
    <property type="term" value="P:DNA repair"/>
    <property type="evidence" value="ECO:0007669"/>
    <property type="project" value="TreeGrafter"/>
</dbReference>
<dbReference type="SFLD" id="SFLDS00003">
    <property type="entry name" value="Haloacid_Dehalogenase"/>
    <property type="match status" value="1"/>
</dbReference>
<dbReference type="SFLD" id="SFLDG01129">
    <property type="entry name" value="C1.5:_HAD__Beta-PGM__Phosphata"/>
    <property type="match status" value="1"/>
</dbReference>
<dbReference type="GO" id="GO:0005829">
    <property type="term" value="C:cytosol"/>
    <property type="evidence" value="ECO:0007669"/>
    <property type="project" value="TreeGrafter"/>
</dbReference>
<dbReference type="PANTHER" id="PTHR43434:SF13">
    <property type="entry name" value="PHOSPHOGLYCOLATE PHOSPHATASE"/>
    <property type="match status" value="1"/>
</dbReference>
<dbReference type="InterPro" id="IPR050155">
    <property type="entry name" value="HAD-like_hydrolase_sf"/>
</dbReference>
<dbReference type="GO" id="GO:0008967">
    <property type="term" value="F:phosphoglycolate phosphatase activity"/>
    <property type="evidence" value="ECO:0007669"/>
    <property type="project" value="TreeGrafter"/>
</dbReference>
<dbReference type="PANTHER" id="PTHR43434">
    <property type="entry name" value="PHOSPHOGLYCOLATE PHOSPHATASE"/>
    <property type="match status" value="1"/>
</dbReference>
<dbReference type="Proteomes" id="UP000240621">
    <property type="component" value="Unassembled WGS sequence"/>
</dbReference>